<keyword evidence="2" id="KW-1185">Reference proteome</keyword>
<protein>
    <submittedName>
        <fullName evidence="1">Uncharacterized protein</fullName>
    </submittedName>
</protein>
<proteinExistence type="predicted"/>
<accession>A0AAV1W1C5</accession>
<dbReference type="AlphaFoldDB" id="A0AAV1W1C5"/>
<organism evidence="1 2">
    <name type="scientific">Lupinus luteus</name>
    <name type="common">European yellow lupine</name>
    <dbReference type="NCBI Taxonomy" id="3873"/>
    <lineage>
        <taxon>Eukaryota</taxon>
        <taxon>Viridiplantae</taxon>
        <taxon>Streptophyta</taxon>
        <taxon>Embryophyta</taxon>
        <taxon>Tracheophyta</taxon>
        <taxon>Spermatophyta</taxon>
        <taxon>Magnoliopsida</taxon>
        <taxon>eudicotyledons</taxon>
        <taxon>Gunneridae</taxon>
        <taxon>Pentapetalae</taxon>
        <taxon>rosids</taxon>
        <taxon>fabids</taxon>
        <taxon>Fabales</taxon>
        <taxon>Fabaceae</taxon>
        <taxon>Papilionoideae</taxon>
        <taxon>50 kb inversion clade</taxon>
        <taxon>genistoids sensu lato</taxon>
        <taxon>core genistoids</taxon>
        <taxon>Genisteae</taxon>
        <taxon>Lupinus</taxon>
    </lineage>
</organism>
<sequence>MKRDFVAEKLMTIEYKEGNATKNNGLDQAHTASGPGVVDVTHMNTSMVGAGKIVESLHGSFTSFNANSNLIHHDEDMQTIVSNHEDSHGNKGVSMDY</sequence>
<gene>
    <name evidence="1" type="ORF">LLUT_LOCUS4003</name>
</gene>
<comment type="caution">
    <text evidence="1">The sequence shown here is derived from an EMBL/GenBank/DDBJ whole genome shotgun (WGS) entry which is preliminary data.</text>
</comment>
<reference evidence="1 2" key="1">
    <citation type="submission" date="2024-03" db="EMBL/GenBank/DDBJ databases">
        <authorList>
            <person name="Martinez-Hernandez J."/>
        </authorList>
    </citation>
    <scope>NUCLEOTIDE SEQUENCE [LARGE SCALE GENOMIC DNA]</scope>
</reference>
<evidence type="ECO:0000313" key="1">
    <source>
        <dbReference type="EMBL" id="CAL0302943.1"/>
    </source>
</evidence>
<dbReference type="Proteomes" id="UP001497480">
    <property type="component" value="Unassembled WGS sequence"/>
</dbReference>
<name>A0AAV1W1C5_LUPLU</name>
<dbReference type="EMBL" id="CAXHTB010000003">
    <property type="protein sequence ID" value="CAL0302943.1"/>
    <property type="molecule type" value="Genomic_DNA"/>
</dbReference>
<evidence type="ECO:0000313" key="2">
    <source>
        <dbReference type="Proteomes" id="UP001497480"/>
    </source>
</evidence>